<dbReference type="EMBL" id="JAVBIK010000003">
    <property type="protein sequence ID" value="MDT7520581.1"/>
    <property type="molecule type" value="Genomic_DNA"/>
</dbReference>
<dbReference type="RefSeq" id="WP_313876300.1">
    <property type="nucleotide sequence ID" value="NZ_JAVBIK010000003.1"/>
</dbReference>
<keyword evidence="1" id="KW-0175">Coiled coil</keyword>
<feature type="domain" description="KfrA N-terminal DNA-binding" evidence="2">
    <location>
        <begin position="36"/>
        <end position="133"/>
    </location>
</feature>
<accession>A0ABU3KSZ4</accession>
<evidence type="ECO:0000256" key="1">
    <source>
        <dbReference type="SAM" id="Coils"/>
    </source>
</evidence>
<evidence type="ECO:0000259" key="2">
    <source>
        <dbReference type="Pfam" id="PF11740"/>
    </source>
</evidence>
<dbReference type="Pfam" id="PF11740">
    <property type="entry name" value="KfrA_N"/>
    <property type="match status" value="1"/>
</dbReference>
<proteinExistence type="predicted"/>
<reference evidence="3 4" key="1">
    <citation type="submission" date="2023-08" db="EMBL/GenBank/DDBJ databases">
        <title>Rhodoferax potami sp. nov. and Rhodoferax mekongensis sp. nov., isolated from the Mekong River in Thailand.</title>
        <authorList>
            <person name="Kitikhun S."/>
            <person name="Charoenyingcharoen P."/>
            <person name="Siriarchawattana P."/>
            <person name="Likhitrattanapisal S."/>
            <person name="Nilsakha T."/>
            <person name="Chanpet A."/>
            <person name="Rattanawaree P."/>
            <person name="Ingsriswang S."/>
        </authorList>
    </citation>
    <scope>NUCLEOTIDE SEQUENCE [LARGE SCALE GENOMIC DNA]</scope>
    <source>
        <strain evidence="3 4">TBRC 17660</strain>
    </source>
</reference>
<dbReference type="InterPro" id="IPR021104">
    <property type="entry name" value="KfrA_DNA-bd_N"/>
</dbReference>
<feature type="coiled-coil region" evidence="1">
    <location>
        <begin position="120"/>
        <end position="264"/>
    </location>
</feature>
<evidence type="ECO:0000313" key="4">
    <source>
        <dbReference type="Proteomes" id="UP001321700"/>
    </source>
</evidence>
<name>A0ABU3KSZ4_9BURK</name>
<evidence type="ECO:0000313" key="3">
    <source>
        <dbReference type="EMBL" id="MDT7520581.1"/>
    </source>
</evidence>
<keyword evidence="4" id="KW-1185">Reference proteome</keyword>
<protein>
    <submittedName>
        <fullName evidence="3">DNA-binding protein</fullName>
    </submittedName>
</protein>
<sequence length="311" mass="33659">MPRPSIATPAQVRETISILLRESGLSSGASSISFRRAVSVRKVRERLGGGNPATIAHEINAVEKDFIGSDAQQLSIPDLPADIAALMAQLWQAAVGVQLTEVLQLKKDAHSIADAAKSALVEEQLRNQVLLQELAEMRSATAEHNAQLAQATSQMAVLADQNAGLQRELDASREREAALQAAQQSLATEQTGAIAAARERYDGLSKQLLQETAQQRQAAQVEVTRMTTQAKFAEKREASLSGRIEQLEADLLEVRSQRDKAAGEVSALKYINTSLKIQVDEFLKARTGEKVLVVPPNQSKRRASAKGPGRD</sequence>
<keyword evidence="3" id="KW-0238">DNA-binding</keyword>
<dbReference type="Proteomes" id="UP001321700">
    <property type="component" value="Unassembled WGS sequence"/>
</dbReference>
<dbReference type="GO" id="GO:0003677">
    <property type="term" value="F:DNA binding"/>
    <property type="evidence" value="ECO:0007669"/>
    <property type="project" value="UniProtKB-KW"/>
</dbReference>
<gene>
    <name evidence="3" type="ORF">RAE19_18055</name>
</gene>
<organism evidence="3 4">
    <name type="scientific">Rhodoferax potami</name>
    <dbReference type="NCBI Taxonomy" id="3068338"/>
    <lineage>
        <taxon>Bacteria</taxon>
        <taxon>Pseudomonadati</taxon>
        <taxon>Pseudomonadota</taxon>
        <taxon>Betaproteobacteria</taxon>
        <taxon>Burkholderiales</taxon>
        <taxon>Comamonadaceae</taxon>
        <taxon>Rhodoferax</taxon>
    </lineage>
</organism>
<comment type="caution">
    <text evidence="3">The sequence shown here is derived from an EMBL/GenBank/DDBJ whole genome shotgun (WGS) entry which is preliminary data.</text>
</comment>